<evidence type="ECO:0000313" key="1">
    <source>
        <dbReference type="EMBL" id="CAH2269253.1"/>
    </source>
</evidence>
<evidence type="ECO:0000313" key="2">
    <source>
        <dbReference type="Proteomes" id="UP000838756"/>
    </source>
</evidence>
<proteinExistence type="predicted"/>
<organism evidence="1 2">
    <name type="scientific">Pararge aegeria aegeria</name>
    <dbReference type="NCBI Taxonomy" id="348720"/>
    <lineage>
        <taxon>Eukaryota</taxon>
        <taxon>Metazoa</taxon>
        <taxon>Ecdysozoa</taxon>
        <taxon>Arthropoda</taxon>
        <taxon>Hexapoda</taxon>
        <taxon>Insecta</taxon>
        <taxon>Pterygota</taxon>
        <taxon>Neoptera</taxon>
        <taxon>Endopterygota</taxon>
        <taxon>Lepidoptera</taxon>
        <taxon>Glossata</taxon>
        <taxon>Ditrysia</taxon>
        <taxon>Papilionoidea</taxon>
        <taxon>Nymphalidae</taxon>
        <taxon>Satyrinae</taxon>
        <taxon>Satyrini</taxon>
        <taxon>Parargina</taxon>
        <taxon>Pararge</taxon>
    </lineage>
</organism>
<sequence length="86" mass="9475">MASVAMFASTNNILYRTIVIILSRVGKVPIEKEKGSPNVDIDAGIFFTNGRNFQIVLVNRKLSDASVTAAGSLDCRQLHMQIHTRN</sequence>
<dbReference type="Proteomes" id="UP000838756">
    <property type="component" value="Unassembled WGS sequence"/>
</dbReference>
<keyword evidence="2" id="KW-1185">Reference proteome</keyword>
<dbReference type="EMBL" id="CAKXAJ010026503">
    <property type="protein sequence ID" value="CAH2269253.1"/>
    <property type="molecule type" value="Genomic_DNA"/>
</dbReference>
<protein>
    <submittedName>
        <fullName evidence="1">Jg19209 protein</fullName>
    </submittedName>
</protein>
<accession>A0A8S4SRI4</accession>
<dbReference type="AlphaFoldDB" id="A0A8S4SRI4"/>
<reference evidence="1" key="1">
    <citation type="submission" date="2022-03" db="EMBL/GenBank/DDBJ databases">
        <authorList>
            <person name="Lindestad O."/>
        </authorList>
    </citation>
    <scope>NUCLEOTIDE SEQUENCE</scope>
</reference>
<gene>
    <name evidence="1" type="primary">jg19209</name>
    <name evidence="1" type="ORF">PAEG_LOCUS27520</name>
</gene>
<comment type="caution">
    <text evidence="1">The sequence shown here is derived from an EMBL/GenBank/DDBJ whole genome shotgun (WGS) entry which is preliminary data.</text>
</comment>
<name>A0A8S4SRI4_9NEOP</name>